<dbReference type="EMBL" id="AP026802">
    <property type="protein sequence ID" value="BDR57601.1"/>
    <property type="molecule type" value="Genomic_DNA"/>
</dbReference>
<dbReference type="GO" id="GO:0016301">
    <property type="term" value="F:kinase activity"/>
    <property type="evidence" value="ECO:0007669"/>
    <property type="project" value="UniProtKB-KW"/>
</dbReference>
<comment type="similarity">
    <text evidence="1">Belongs to the FGGY kinase family.</text>
</comment>
<protein>
    <submittedName>
        <fullName evidence="6">Carbohydrate kinase</fullName>
    </submittedName>
</protein>
<dbReference type="PIRSF" id="PIRSF000538">
    <property type="entry name" value="GlpK"/>
    <property type="match status" value="1"/>
</dbReference>
<dbReference type="PANTHER" id="PTHR43095">
    <property type="entry name" value="SUGAR KINASE"/>
    <property type="match status" value="1"/>
</dbReference>
<feature type="domain" description="Carbohydrate kinase FGGY N-terminal" evidence="4">
    <location>
        <begin position="2"/>
        <end position="241"/>
    </location>
</feature>
<evidence type="ECO:0000313" key="6">
    <source>
        <dbReference type="EMBL" id="BDR57601.1"/>
    </source>
</evidence>
<dbReference type="InterPro" id="IPR043129">
    <property type="entry name" value="ATPase_NBD"/>
</dbReference>
<sequence>MNLTIDVGTTNTKISIWNDPSSVAPSNQVKFKTPKSIHDGLIDFDADQLVAQIKKIISNFPLEVLAQVKQIAIASVGESGVLIDQHGQTVSPMIAWYDCRSQEIIDHLTPNEKNEIYEITGLPAHVHYSVSKIKWLLANESGLDDKQNYTWLCIPDYLAYQLTGVMNSEYSIASRTMVYDLKNHCWSERIKEIFQITNISFPALITAGDKIGFVKKEIAKELNLNDQVKVTIAGHDHMVGSIASGQKQDELLDSTGTTEGILVLLDQFKTSKNDEEHGIAYGIYPDPQYYTAFTALPAVGSVIQWFDELYKLSEEEFMDLSNEIDQDYRNDRLTPGSFNFVIPHFNGSGSPTKSVITKGLWYGLTDQTTIKELIFGLFLGLTFELKYALECLPTKQVKRIKLIGPATKDPIWIQLRADLLNLPIQVMQTPESVSRGANLIGSKVEPLVSNELILPQEHLLLVEKLRSIYEHQYKKLYRAKVEMEL</sequence>
<keyword evidence="7" id="KW-1185">Reference proteome</keyword>
<accession>A0AAU9DH30</accession>
<dbReference type="Gene3D" id="3.30.420.40">
    <property type="match status" value="2"/>
</dbReference>
<feature type="domain" description="Carbohydrate kinase FGGY C-terminal" evidence="5">
    <location>
        <begin position="254"/>
        <end position="441"/>
    </location>
</feature>
<name>A0AAU9DH30_9LACO</name>
<gene>
    <name evidence="6" type="ORF">XA3_00420</name>
</gene>
<keyword evidence="3 6" id="KW-0418">Kinase</keyword>
<dbReference type="Pfam" id="PF00370">
    <property type="entry name" value="FGGY_N"/>
    <property type="match status" value="1"/>
</dbReference>
<dbReference type="AlphaFoldDB" id="A0AAU9DH30"/>
<dbReference type="CDD" id="cd07773">
    <property type="entry name" value="ASKHA_NBD_FGGY_FK"/>
    <property type="match status" value="1"/>
</dbReference>
<keyword evidence="2" id="KW-0808">Transferase</keyword>
<dbReference type="KEGG" id="xap:XA3_00420"/>
<evidence type="ECO:0000313" key="7">
    <source>
        <dbReference type="Proteomes" id="UP001321861"/>
    </source>
</evidence>
<dbReference type="InterPro" id="IPR000577">
    <property type="entry name" value="Carb_kinase_FGGY"/>
</dbReference>
<evidence type="ECO:0000259" key="4">
    <source>
        <dbReference type="Pfam" id="PF00370"/>
    </source>
</evidence>
<dbReference type="SUPFAM" id="SSF53067">
    <property type="entry name" value="Actin-like ATPase domain"/>
    <property type="match status" value="2"/>
</dbReference>
<dbReference type="Pfam" id="PF02782">
    <property type="entry name" value="FGGY_C"/>
    <property type="match status" value="1"/>
</dbReference>
<dbReference type="InterPro" id="IPR018485">
    <property type="entry name" value="FGGY_C"/>
</dbReference>
<dbReference type="Proteomes" id="UP001321861">
    <property type="component" value="Chromosome"/>
</dbReference>
<dbReference type="InterPro" id="IPR050406">
    <property type="entry name" value="FGGY_Carb_Kinase"/>
</dbReference>
<organism evidence="6 7">
    <name type="scientific">Xylocopilactobacillus apicola</name>
    <dbReference type="NCBI Taxonomy" id="2932184"/>
    <lineage>
        <taxon>Bacteria</taxon>
        <taxon>Bacillati</taxon>
        <taxon>Bacillota</taxon>
        <taxon>Bacilli</taxon>
        <taxon>Lactobacillales</taxon>
        <taxon>Lactobacillaceae</taxon>
        <taxon>Xylocopilactobacillus</taxon>
    </lineage>
</organism>
<proteinExistence type="inferred from homology"/>
<dbReference type="InterPro" id="IPR018484">
    <property type="entry name" value="FGGY_N"/>
</dbReference>
<dbReference type="GO" id="GO:0005975">
    <property type="term" value="P:carbohydrate metabolic process"/>
    <property type="evidence" value="ECO:0007669"/>
    <property type="project" value="InterPro"/>
</dbReference>
<dbReference type="RefSeq" id="WP_317635560.1">
    <property type="nucleotide sequence ID" value="NZ_AP026802.1"/>
</dbReference>
<evidence type="ECO:0000256" key="2">
    <source>
        <dbReference type="ARBA" id="ARBA00022679"/>
    </source>
</evidence>
<evidence type="ECO:0000256" key="3">
    <source>
        <dbReference type="ARBA" id="ARBA00022777"/>
    </source>
</evidence>
<dbReference type="PANTHER" id="PTHR43095:SF5">
    <property type="entry name" value="XYLULOSE KINASE"/>
    <property type="match status" value="1"/>
</dbReference>
<evidence type="ECO:0000259" key="5">
    <source>
        <dbReference type="Pfam" id="PF02782"/>
    </source>
</evidence>
<reference evidence="6 7" key="1">
    <citation type="journal article" date="2023" name="Microbiol. Spectr.">
        <title>Symbiosis of Carpenter Bees with Uncharacterized Lactic Acid Bacteria Showing NAD Auxotrophy.</title>
        <authorList>
            <person name="Kawasaki S."/>
            <person name="Ozawa K."/>
            <person name="Mori T."/>
            <person name="Yamamoto A."/>
            <person name="Ito M."/>
            <person name="Ohkuma M."/>
            <person name="Sakamoto M."/>
            <person name="Matsutani M."/>
        </authorList>
    </citation>
    <scope>NUCLEOTIDE SEQUENCE [LARGE SCALE GENOMIC DNA]</scope>
    <source>
        <strain evidence="6 7">XA3</strain>
    </source>
</reference>
<evidence type="ECO:0000256" key="1">
    <source>
        <dbReference type="ARBA" id="ARBA00009156"/>
    </source>
</evidence>